<dbReference type="Proteomes" id="UP000789570">
    <property type="component" value="Unassembled WGS sequence"/>
</dbReference>
<name>A0A9N9HZY6_9GLOM</name>
<protein>
    <submittedName>
        <fullName evidence="1">4775_t:CDS:1</fullName>
    </submittedName>
</protein>
<accession>A0A9N9HZY6</accession>
<evidence type="ECO:0000313" key="2">
    <source>
        <dbReference type="Proteomes" id="UP000789570"/>
    </source>
</evidence>
<comment type="caution">
    <text evidence="1">The sequence shown here is derived from an EMBL/GenBank/DDBJ whole genome shotgun (WGS) entry which is preliminary data.</text>
</comment>
<sequence length="68" mass="8065">MSGYFKPQDPSTFSFLRYLTFRYSKEGILKANKKEEWADFVVGLKLFLTESNDDSLKIYWEEELKDGN</sequence>
<dbReference type="EMBL" id="CAJVPQ010009329">
    <property type="protein sequence ID" value="CAG8714362.1"/>
    <property type="molecule type" value="Genomic_DNA"/>
</dbReference>
<organism evidence="1 2">
    <name type="scientific">Funneliformis caledonium</name>
    <dbReference type="NCBI Taxonomy" id="1117310"/>
    <lineage>
        <taxon>Eukaryota</taxon>
        <taxon>Fungi</taxon>
        <taxon>Fungi incertae sedis</taxon>
        <taxon>Mucoromycota</taxon>
        <taxon>Glomeromycotina</taxon>
        <taxon>Glomeromycetes</taxon>
        <taxon>Glomerales</taxon>
        <taxon>Glomeraceae</taxon>
        <taxon>Funneliformis</taxon>
    </lineage>
</organism>
<reference evidence="1" key="1">
    <citation type="submission" date="2021-06" db="EMBL/GenBank/DDBJ databases">
        <authorList>
            <person name="Kallberg Y."/>
            <person name="Tangrot J."/>
            <person name="Rosling A."/>
        </authorList>
    </citation>
    <scope>NUCLEOTIDE SEQUENCE</scope>
    <source>
        <strain evidence="1">UK204</strain>
    </source>
</reference>
<gene>
    <name evidence="1" type="ORF">FCALED_LOCUS14081</name>
</gene>
<keyword evidence="2" id="KW-1185">Reference proteome</keyword>
<dbReference type="AlphaFoldDB" id="A0A9N9HZY6"/>
<feature type="non-terminal residue" evidence="1">
    <location>
        <position position="68"/>
    </location>
</feature>
<proteinExistence type="predicted"/>
<dbReference type="OrthoDB" id="2370656at2759"/>
<evidence type="ECO:0000313" key="1">
    <source>
        <dbReference type="EMBL" id="CAG8714362.1"/>
    </source>
</evidence>